<dbReference type="AlphaFoldDB" id="A0A2T4BT46"/>
<dbReference type="Proteomes" id="UP000240760">
    <property type="component" value="Unassembled WGS sequence"/>
</dbReference>
<accession>A0A2T4BT46</accession>
<sequence>MGGEVGSDGVFGVDADKTDGQTLDGHALATGAGGDSVRFIQWRWFGCIEHCAVGCLLRGGLAVAGAHPHGRDAVAALFETVLAATRPAAAQGCAPPEGAVLPVHWNLAVAQAKAEGKTEAIGDDDADADDGCLRGVRASKGAERGNCVFNEDSEAD</sequence>
<organism evidence="1 2">
    <name type="scientific">Trichoderma longibrachiatum ATCC 18648</name>
    <dbReference type="NCBI Taxonomy" id="983965"/>
    <lineage>
        <taxon>Eukaryota</taxon>
        <taxon>Fungi</taxon>
        <taxon>Dikarya</taxon>
        <taxon>Ascomycota</taxon>
        <taxon>Pezizomycotina</taxon>
        <taxon>Sordariomycetes</taxon>
        <taxon>Hypocreomycetidae</taxon>
        <taxon>Hypocreales</taxon>
        <taxon>Hypocreaceae</taxon>
        <taxon>Trichoderma</taxon>
    </lineage>
</organism>
<evidence type="ECO:0000313" key="2">
    <source>
        <dbReference type="Proteomes" id="UP000240760"/>
    </source>
</evidence>
<proteinExistence type="predicted"/>
<name>A0A2T4BT46_TRILO</name>
<evidence type="ECO:0000313" key="1">
    <source>
        <dbReference type="EMBL" id="PTB72483.1"/>
    </source>
</evidence>
<protein>
    <submittedName>
        <fullName evidence="1">Uncharacterized protein</fullName>
    </submittedName>
</protein>
<reference evidence="1 2" key="1">
    <citation type="submission" date="2016-07" db="EMBL/GenBank/DDBJ databases">
        <title>Multiple horizontal gene transfer events from other fungi enriched the ability of initially mycotrophic Trichoderma (Ascomycota) to feed on dead plant biomass.</title>
        <authorList>
            <consortium name="DOE Joint Genome Institute"/>
            <person name="Aerts A."/>
            <person name="Atanasova L."/>
            <person name="Chenthamara K."/>
            <person name="Zhang J."/>
            <person name="Grujic M."/>
            <person name="Henrissat B."/>
            <person name="Kuo A."/>
            <person name="Salamov A."/>
            <person name="Lipzen A."/>
            <person name="Labutti K."/>
            <person name="Barry K."/>
            <person name="Miao Y."/>
            <person name="Rahimi M.J."/>
            <person name="Shen Q."/>
            <person name="Grigoriev I.V."/>
            <person name="Kubicek C.P."/>
            <person name="Druzhinina I.S."/>
        </authorList>
    </citation>
    <scope>NUCLEOTIDE SEQUENCE [LARGE SCALE GENOMIC DNA]</scope>
    <source>
        <strain evidence="1 2">ATCC 18648</strain>
    </source>
</reference>
<gene>
    <name evidence="1" type="ORF">M440DRAFT_1090087</name>
</gene>
<dbReference type="EMBL" id="KZ679141">
    <property type="protein sequence ID" value="PTB72483.1"/>
    <property type="molecule type" value="Genomic_DNA"/>
</dbReference>
<keyword evidence="2" id="KW-1185">Reference proteome</keyword>